<dbReference type="PANTHER" id="PTHR10039">
    <property type="entry name" value="AMELOGENIN"/>
    <property type="match status" value="1"/>
</dbReference>
<dbReference type="SUPFAM" id="SSF48403">
    <property type="entry name" value="Ankyrin repeat"/>
    <property type="match status" value="1"/>
</dbReference>
<feature type="domain" description="GPI inositol-deacylase winged helix" evidence="3">
    <location>
        <begin position="471"/>
        <end position="547"/>
    </location>
</feature>
<dbReference type="InterPro" id="IPR054471">
    <property type="entry name" value="GPIID_WHD"/>
</dbReference>
<name>A0A1L7XGU1_9HELO</name>
<evidence type="ECO:0000313" key="6">
    <source>
        <dbReference type="Proteomes" id="UP000184330"/>
    </source>
</evidence>
<accession>A0A1L7XGU1</accession>
<evidence type="ECO:0000256" key="2">
    <source>
        <dbReference type="PROSITE-ProRule" id="PRU00023"/>
    </source>
</evidence>
<dbReference type="PROSITE" id="PS50297">
    <property type="entry name" value="ANK_REP_REGION"/>
    <property type="match status" value="6"/>
</dbReference>
<evidence type="ECO:0000256" key="1">
    <source>
        <dbReference type="ARBA" id="ARBA00022737"/>
    </source>
</evidence>
<dbReference type="InterPro" id="IPR027417">
    <property type="entry name" value="P-loop_NTPase"/>
</dbReference>
<dbReference type="Pfam" id="PF12796">
    <property type="entry name" value="Ank_2"/>
    <property type="match status" value="2"/>
</dbReference>
<feature type="repeat" description="ANK" evidence="2">
    <location>
        <begin position="820"/>
        <end position="852"/>
    </location>
</feature>
<evidence type="ECO:0000313" key="5">
    <source>
        <dbReference type="EMBL" id="CZR64265.1"/>
    </source>
</evidence>
<gene>
    <name evidence="5" type="ORF">PAC_14163</name>
</gene>
<dbReference type="Pfam" id="PF24883">
    <property type="entry name" value="NPHP3_N"/>
    <property type="match status" value="1"/>
</dbReference>
<feature type="domain" description="Nephrocystin 3-like N-terminal" evidence="4">
    <location>
        <begin position="178"/>
        <end position="343"/>
    </location>
</feature>
<dbReference type="InterPro" id="IPR056884">
    <property type="entry name" value="NPHP3-like_N"/>
</dbReference>
<dbReference type="PANTHER" id="PTHR10039:SF15">
    <property type="entry name" value="NACHT DOMAIN-CONTAINING PROTEIN"/>
    <property type="match status" value="1"/>
</dbReference>
<keyword evidence="6" id="KW-1185">Reference proteome</keyword>
<reference evidence="5 6" key="1">
    <citation type="submission" date="2016-03" db="EMBL/GenBank/DDBJ databases">
        <authorList>
            <person name="Ploux O."/>
        </authorList>
    </citation>
    <scope>NUCLEOTIDE SEQUENCE [LARGE SCALE GENOMIC DNA]</scope>
    <source>
        <strain evidence="5 6">UAMH 11012</strain>
    </source>
</reference>
<protein>
    <submittedName>
        <fullName evidence="5">Related to ankyrin</fullName>
    </submittedName>
</protein>
<feature type="repeat" description="ANK" evidence="2">
    <location>
        <begin position="683"/>
        <end position="715"/>
    </location>
</feature>
<dbReference type="Pfam" id="PF00023">
    <property type="entry name" value="Ank"/>
    <property type="match status" value="2"/>
</dbReference>
<dbReference type="STRING" id="576137.A0A1L7XGU1"/>
<dbReference type="InterPro" id="IPR002110">
    <property type="entry name" value="Ankyrin_rpt"/>
</dbReference>
<evidence type="ECO:0000259" key="3">
    <source>
        <dbReference type="Pfam" id="PF22939"/>
    </source>
</evidence>
<dbReference type="Gene3D" id="1.25.40.20">
    <property type="entry name" value="Ankyrin repeat-containing domain"/>
    <property type="match status" value="3"/>
</dbReference>
<dbReference type="InterPro" id="IPR036770">
    <property type="entry name" value="Ankyrin_rpt-contain_sf"/>
</dbReference>
<feature type="repeat" description="ANK" evidence="2">
    <location>
        <begin position="853"/>
        <end position="885"/>
    </location>
</feature>
<keyword evidence="2" id="KW-0040">ANK repeat</keyword>
<keyword evidence="1" id="KW-0677">Repeat</keyword>
<feature type="repeat" description="ANK" evidence="2">
    <location>
        <begin position="787"/>
        <end position="819"/>
    </location>
</feature>
<sequence>MSFGFSVGDFIKVIELANKIRKDFVEAPSQFNAISDEVRSLSIVLLDVEVVLSSRELCKEQEAELKQIANGCGNVLDQLEHILDEYDEPESGHRSPIKRAKRMWKRLKWEPEDIKQLRNRIGTNIGLLNAFIGRLSRDNVVTLVRSQEDRGRQTILDWITSIDYASQQSDFISRRQAGTGQWLLDSAEFTAWIGTDKRTLFCPGIPGAGKTMLTSIVIEEIFMRFENDPSIGIAYLYCDYRRQHEQRFEDLVASLLKQFVQEQPSIPDSVKTLYDRHKDRRTRPSLDELLGLLQAVAAVYSRVFIIVDALDEYQISDGCRQRLLLGLFDLQAKCNAHLFATSRHISSIEQEFEGGLKLEIRSNEEDVREYLDGHMGQLPRFVARSLELQEEIKTNIVNAVDGMYVDYFGCLSNRAYSTRFLLAQLHLDSLIGKRSPKAVQTALKNLVKGSAAYDHAYKDAMERINGQIKDQEELAKQVLAWITCAKRPLTTIELQHALSVEAGESQLDEANIPEIEDMVSVCAGLVTIDEESGIIRLVHYTTQEYFDRTRRQWFPDAQANIIKTCVTYLSFDEFESGICQCDDEFEQRLQSNKFYKYAAQNWGHHARQASTSCRSVIDFLRKQAHVEASGQVLIASNRYRDEVKYSQNGPKQMTGLHLAAFFGVSNAILGLLNSNPPDLKDSYGRTPLSWAAERGHENVVKLLLKQGAEVNSIDSEYGRTPLSWAAKNLHEVVVRLLLEAGADVNLRGGQYGESGLHLAAGIGDKAMVHQLLEAGADVNSRTGVSKSGASALHRAVTRGHDKVVRLLLKAGADVRAKDHCSWTALHRAANAGHEKVVKLLLEADAEVNEENDCEATALHPAAQYGHDAIVEQLIERDADVEARCCDGWTALHWAAEHTRKPTFQFLLKIKTDIEAKKTVILDTPSQTSKSTSYDLDKLMASMKADVKGEDAPLFSSRFATWEPL</sequence>
<feature type="repeat" description="ANK" evidence="2">
    <location>
        <begin position="717"/>
        <end position="749"/>
    </location>
</feature>
<dbReference type="AlphaFoldDB" id="A0A1L7XGU1"/>
<dbReference type="SUPFAM" id="SSF52540">
    <property type="entry name" value="P-loop containing nucleoside triphosphate hydrolases"/>
    <property type="match status" value="1"/>
</dbReference>
<dbReference type="PRINTS" id="PR01415">
    <property type="entry name" value="ANKYRIN"/>
</dbReference>
<feature type="repeat" description="ANK" evidence="2">
    <location>
        <begin position="886"/>
        <end position="918"/>
    </location>
</feature>
<proteinExistence type="predicted"/>
<organism evidence="5 6">
    <name type="scientific">Phialocephala subalpina</name>
    <dbReference type="NCBI Taxonomy" id="576137"/>
    <lineage>
        <taxon>Eukaryota</taxon>
        <taxon>Fungi</taxon>
        <taxon>Dikarya</taxon>
        <taxon>Ascomycota</taxon>
        <taxon>Pezizomycotina</taxon>
        <taxon>Leotiomycetes</taxon>
        <taxon>Helotiales</taxon>
        <taxon>Mollisiaceae</taxon>
        <taxon>Phialocephala</taxon>
        <taxon>Phialocephala fortinii species complex</taxon>
    </lineage>
</organism>
<dbReference type="EMBL" id="FJOG01000026">
    <property type="protein sequence ID" value="CZR64265.1"/>
    <property type="molecule type" value="Genomic_DNA"/>
</dbReference>
<evidence type="ECO:0000259" key="4">
    <source>
        <dbReference type="Pfam" id="PF24883"/>
    </source>
</evidence>
<dbReference type="Gene3D" id="3.40.50.300">
    <property type="entry name" value="P-loop containing nucleotide triphosphate hydrolases"/>
    <property type="match status" value="1"/>
</dbReference>
<dbReference type="Pfam" id="PF22939">
    <property type="entry name" value="WHD_GPIID"/>
    <property type="match status" value="1"/>
</dbReference>
<dbReference type="OrthoDB" id="195446at2759"/>
<feature type="repeat" description="ANK" evidence="2">
    <location>
        <begin position="751"/>
        <end position="783"/>
    </location>
</feature>
<dbReference type="SMART" id="SM00248">
    <property type="entry name" value="ANK"/>
    <property type="match status" value="8"/>
</dbReference>
<dbReference type="Proteomes" id="UP000184330">
    <property type="component" value="Unassembled WGS sequence"/>
</dbReference>
<dbReference type="PROSITE" id="PS50088">
    <property type="entry name" value="ANK_REPEAT"/>
    <property type="match status" value="7"/>
</dbReference>